<keyword evidence="9" id="KW-0406">Ion transport</keyword>
<comment type="caution">
    <text evidence="12">The sequence shown here is derived from an EMBL/GenBank/DDBJ whole genome shotgun (WGS) entry which is preliminary data.</text>
</comment>
<dbReference type="PROSITE" id="PS50893">
    <property type="entry name" value="ABC_TRANSPORTER_2"/>
    <property type="match status" value="1"/>
</dbReference>
<evidence type="ECO:0000256" key="1">
    <source>
        <dbReference type="ARBA" id="ARBA00004202"/>
    </source>
</evidence>
<dbReference type="SUPFAM" id="SSF52540">
    <property type="entry name" value="P-loop containing nucleoside triphosphate hydrolases"/>
    <property type="match status" value="1"/>
</dbReference>
<evidence type="ECO:0000256" key="10">
    <source>
        <dbReference type="ARBA" id="ARBA00023136"/>
    </source>
</evidence>
<dbReference type="PROSITE" id="PS00211">
    <property type="entry name" value="ABC_TRANSPORTER_1"/>
    <property type="match status" value="1"/>
</dbReference>
<comment type="similarity">
    <text evidence="2">Belongs to the ABC transporter superfamily.</text>
</comment>
<keyword evidence="7" id="KW-0067">ATP-binding</keyword>
<keyword evidence="8" id="KW-0408">Iron</keyword>
<dbReference type="STRING" id="1080227.A8L45_00825"/>
<evidence type="ECO:0000256" key="2">
    <source>
        <dbReference type="ARBA" id="ARBA00005417"/>
    </source>
</evidence>
<evidence type="ECO:0000256" key="7">
    <source>
        <dbReference type="ARBA" id="ARBA00022840"/>
    </source>
</evidence>
<evidence type="ECO:0000256" key="8">
    <source>
        <dbReference type="ARBA" id="ARBA00023004"/>
    </source>
</evidence>
<dbReference type="PANTHER" id="PTHR42771:SF2">
    <property type="entry name" value="IRON(3+)-HYDROXAMATE IMPORT ATP-BINDING PROTEIN FHUC"/>
    <property type="match status" value="1"/>
</dbReference>
<feature type="domain" description="ABC transporter" evidence="11">
    <location>
        <begin position="2"/>
        <end position="238"/>
    </location>
</feature>
<evidence type="ECO:0000313" key="13">
    <source>
        <dbReference type="Proteomes" id="UP000094936"/>
    </source>
</evidence>
<dbReference type="InterPro" id="IPR051535">
    <property type="entry name" value="Siderophore_ABC-ATPase"/>
</dbReference>
<evidence type="ECO:0000256" key="9">
    <source>
        <dbReference type="ARBA" id="ARBA00023065"/>
    </source>
</evidence>
<evidence type="ECO:0000256" key="6">
    <source>
        <dbReference type="ARBA" id="ARBA00022741"/>
    </source>
</evidence>
<dbReference type="FunFam" id="3.40.50.300:FF:000134">
    <property type="entry name" value="Iron-enterobactin ABC transporter ATP-binding protein"/>
    <property type="match status" value="1"/>
</dbReference>
<sequence>MFQLSDIKVNRDGRAILSIASLDIPTDRLTVILGQNGSGKSTLAALLSGQTLPDTGQISLNQTALGSFSKREMAKQVAFLPQHLPQASGLSVKELVTLGRFPWLGTFGRMQPDDHLAVTNAMTATQINQYADHAAEHLSGGEKQRAWVSMLIAQLAPILLLDEPTSALDIHHQYHLLALLSKLSKDQKRGVIIILHDLNLALRFAQHVVALKRGTVVFDGESDELLNASRLSELYDTRIQLLNHPEENHKVAIVC</sequence>
<name>A0A1C3ESH5_9GAMM</name>
<keyword evidence="4" id="KW-1003">Cell membrane</keyword>
<dbReference type="GO" id="GO:0006826">
    <property type="term" value="P:iron ion transport"/>
    <property type="evidence" value="ECO:0007669"/>
    <property type="project" value="UniProtKB-KW"/>
</dbReference>
<dbReference type="SMART" id="SM00382">
    <property type="entry name" value="AAA"/>
    <property type="match status" value="1"/>
</dbReference>
<dbReference type="RefSeq" id="WP_068898221.1">
    <property type="nucleotide sequence ID" value="NZ_JBHUIF010000002.1"/>
</dbReference>
<keyword evidence="10" id="KW-0472">Membrane</keyword>
<organism evidence="12 13">
    <name type="scientific">Veronia pacifica</name>
    <dbReference type="NCBI Taxonomy" id="1080227"/>
    <lineage>
        <taxon>Bacteria</taxon>
        <taxon>Pseudomonadati</taxon>
        <taxon>Pseudomonadota</taxon>
        <taxon>Gammaproteobacteria</taxon>
        <taxon>Vibrionales</taxon>
        <taxon>Vibrionaceae</taxon>
        <taxon>Veronia</taxon>
    </lineage>
</organism>
<reference evidence="12 13" key="1">
    <citation type="submission" date="2016-05" db="EMBL/GenBank/DDBJ databases">
        <title>Genomic Taxonomy of the Vibrionaceae.</title>
        <authorList>
            <person name="Gomez-Gil B."/>
            <person name="Enciso-Ibarra J."/>
        </authorList>
    </citation>
    <scope>NUCLEOTIDE SEQUENCE [LARGE SCALE GENOMIC DNA]</scope>
    <source>
        <strain evidence="12 13">CAIM 1920</strain>
    </source>
</reference>
<dbReference type="EMBL" id="LYBM01000001">
    <property type="protein sequence ID" value="ODA36179.1"/>
    <property type="molecule type" value="Genomic_DNA"/>
</dbReference>
<dbReference type="Proteomes" id="UP000094936">
    <property type="component" value="Unassembled WGS sequence"/>
</dbReference>
<dbReference type="InterPro" id="IPR003439">
    <property type="entry name" value="ABC_transporter-like_ATP-bd"/>
</dbReference>
<evidence type="ECO:0000259" key="11">
    <source>
        <dbReference type="PROSITE" id="PS50893"/>
    </source>
</evidence>
<dbReference type="Pfam" id="PF00005">
    <property type="entry name" value="ABC_tran"/>
    <property type="match status" value="1"/>
</dbReference>
<dbReference type="Gene3D" id="3.40.50.300">
    <property type="entry name" value="P-loop containing nucleotide triphosphate hydrolases"/>
    <property type="match status" value="1"/>
</dbReference>
<keyword evidence="5" id="KW-0410">Iron transport</keyword>
<dbReference type="InterPro" id="IPR017871">
    <property type="entry name" value="ABC_transporter-like_CS"/>
</dbReference>
<dbReference type="OrthoDB" id="5292475at2"/>
<evidence type="ECO:0000256" key="4">
    <source>
        <dbReference type="ARBA" id="ARBA00022475"/>
    </source>
</evidence>
<dbReference type="GO" id="GO:0005524">
    <property type="term" value="F:ATP binding"/>
    <property type="evidence" value="ECO:0007669"/>
    <property type="project" value="UniProtKB-KW"/>
</dbReference>
<dbReference type="InterPro" id="IPR027417">
    <property type="entry name" value="P-loop_NTPase"/>
</dbReference>
<protein>
    <submittedName>
        <fullName evidence="12">ABC transporter</fullName>
    </submittedName>
</protein>
<evidence type="ECO:0000313" key="12">
    <source>
        <dbReference type="EMBL" id="ODA36179.1"/>
    </source>
</evidence>
<evidence type="ECO:0000256" key="5">
    <source>
        <dbReference type="ARBA" id="ARBA00022496"/>
    </source>
</evidence>
<dbReference type="GO" id="GO:0016887">
    <property type="term" value="F:ATP hydrolysis activity"/>
    <property type="evidence" value="ECO:0007669"/>
    <property type="project" value="InterPro"/>
</dbReference>
<gene>
    <name evidence="12" type="ORF">A8L45_00825</name>
</gene>
<keyword evidence="3" id="KW-0813">Transport</keyword>
<proteinExistence type="inferred from homology"/>
<evidence type="ECO:0000256" key="3">
    <source>
        <dbReference type="ARBA" id="ARBA00022448"/>
    </source>
</evidence>
<keyword evidence="13" id="KW-1185">Reference proteome</keyword>
<comment type="subcellular location">
    <subcellularLocation>
        <location evidence="1">Cell membrane</location>
        <topology evidence="1">Peripheral membrane protein</topology>
    </subcellularLocation>
</comment>
<dbReference type="PANTHER" id="PTHR42771">
    <property type="entry name" value="IRON(3+)-HYDROXAMATE IMPORT ATP-BINDING PROTEIN FHUC"/>
    <property type="match status" value="1"/>
</dbReference>
<keyword evidence="6" id="KW-0547">Nucleotide-binding</keyword>
<dbReference type="AlphaFoldDB" id="A0A1C3ESH5"/>
<dbReference type="CDD" id="cd03214">
    <property type="entry name" value="ABC_Iron-Siderophores_B12_Hemin"/>
    <property type="match status" value="1"/>
</dbReference>
<dbReference type="InterPro" id="IPR003593">
    <property type="entry name" value="AAA+_ATPase"/>
</dbReference>
<dbReference type="GO" id="GO:0005886">
    <property type="term" value="C:plasma membrane"/>
    <property type="evidence" value="ECO:0007669"/>
    <property type="project" value="UniProtKB-SubCell"/>
</dbReference>
<accession>A0A1C3ESH5</accession>